<dbReference type="RefSeq" id="WP_199704822.1">
    <property type="nucleotide sequence ID" value="NZ_JAEMNV010000004.1"/>
</dbReference>
<dbReference type="NCBIfam" id="TIGR03084">
    <property type="entry name" value="TIGR03084 family metal-binding protein"/>
    <property type="match status" value="1"/>
</dbReference>
<name>A0A934U3U6_9NOCA</name>
<dbReference type="NCBIfam" id="TIGR03083">
    <property type="entry name" value="maleylpyruvate isomerase family mycothiol-dependent enzyme"/>
    <property type="match status" value="1"/>
</dbReference>
<organism evidence="3 4">
    <name type="scientific">Antrihabitans stalagmiti</name>
    <dbReference type="NCBI Taxonomy" id="2799499"/>
    <lineage>
        <taxon>Bacteria</taxon>
        <taxon>Bacillati</taxon>
        <taxon>Actinomycetota</taxon>
        <taxon>Actinomycetes</taxon>
        <taxon>Mycobacteriales</taxon>
        <taxon>Nocardiaceae</taxon>
        <taxon>Antrihabitans</taxon>
    </lineage>
</organism>
<dbReference type="EMBL" id="JAEMNV010000004">
    <property type="protein sequence ID" value="MBJ8340064.1"/>
    <property type="molecule type" value="Genomic_DNA"/>
</dbReference>
<comment type="caution">
    <text evidence="3">The sequence shown here is derived from an EMBL/GenBank/DDBJ whole genome shotgun (WGS) entry which is preliminary data.</text>
</comment>
<accession>A0A934U3U6</accession>
<dbReference type="InterPro" id="IPR024344">
    <property type="entry name" value="MDMPI_metal-binding"/>
</dbReference>
<proteinExistence type="predicted"/>
<dbReference type="SUPFAM" id="SSF109854">
    <property type="entry name" value="DinB/YfiT-like putative metalloenzymes"/>
    <property type="match status" value="1"/>
</dbReference>
<feature type="region of interest" description="Disordered" evidence="1">
    <location>
        <begin position="260"/>
        <end position="286"/>
    </location>
</feature>
<reference evidence="3" key="1">
    <citation type="submission" date="2020-12" db="EMBL/GenBank/DDBJ databases">
        <title>Antrihabitans popcorni sp. nov. and Antrihabitans auranticaus sp. nov., isolated from a larva cave.</title>
        <authorList>
            <person name="Lee S.D."/>
            <person name="Kim I.S."/>
        </authorList>
    </citation>
    <scope>NUCLEOTIDE SEQUENCE</scope>
    <source>
        <strain evidence="3">YC3-6</strain>
    </source>
</reference>
<dbReference type="InterPro" id="IPR017518">
    <property type="entry name" value="CHP03084"/>
</dbReference>
<keyword evidence="4" id="KW-1185">Reference proteome</keyword>
<sequence>MSDIAVVVGELREEWGTTDRMIAKLSSAQWNLETPSPGWRIKDQIAHLATSDAAALAAAKFAGLATPPSPAEVTGKALDPSVLGDQSARLTARMPQPVVVGLWRATRRKLAETLIELPSDRRIPWFGRSLTASAMASARIMETWAHTVDISDALGLGIDATDRLRHTAYMAVENRDGSFRAHDQDPPDEEVRLELTLPSGVEWIAGPAHTSSRVLGTALDFCLVAARRRHRDDTDLQAVGLAADRWLQVVQAYAGAAGSGRQPRALESKADIFMPDNERRADEQQQ</sequence>
<evidence type="ECO:0000259" key="2">
    <source>
        <dbReference type="Pfam" id="PF11716"/>
    </source>
</evidence>
<evidence type="ECO:0000313" key="3">
    <source>
        <dbReference type="EMBL" id="MBJ8340064.1"/>
    </source>
</evidence>
<feature type="domain" description="Mycothiol-dependent maleylpyruvate isomerase metal-binding" evidence="2">
    <location>
        <begin position="11"/>
        <end position="150"/>
    </location>
</feature>
<dbReference type="InterPro" id="IPR017517">
    <property type="entry name" value="Maleyloyr_isom"/>
</dbReference>
<protein>
    <submittedName>
        <fullName evidence="3">TIGR03084 family protein</fullName>
    </submittedName>
</protein>
<dbReference type="Proteomes" id="UP000655868">
    <property type="component" value="Unassembled WGS sequence"/>
</dbReference>
<dbReference type="Gene3D" id="1.20.120.450">
    <property type="entry name" value="dinb family like domain"/>
    <property type="match status" value="1"/>
</dbReference>
<evidence type="ECO:0000313" key="4">
    <source>
        <dbReference type="Proteomes" id="UP000655868"/>
    </source>
</evidence>
<evidence type="ECO:0000256" key="1">
    <source>
        <dbReference type="SAM" id="MobiDB-lite"/>
    </source>
</evidence>
<dbReference type="GO" id="GO:0046872">
    <property type="term" value="F:metal ion binding"/>
    <property type="evidence" value="ECO:0007669"/>
    <property type="project" value="InterPro"/>
</dbReference>
<gene>
    <name evidence="3" type="ORF">JGU71_14310</name>
</gene>
<feature type="compositionally biased region" description="Basic and acidic residues" evidence="1">
    <location>
        <begin position="264"/>
        <end position="286"/>
    </location>
</feature>
<dbReference type="AlphaFoldDB" id="A0A934U3U6"/>
<dbReference type="InterPro" id="IPR034660">
    <property type="entry name" value="DinB/YfiT-like"/>
</dbReference>
<dbReference type="Pfam" id="PF11716">
    <property type="entry name" value="MDMPI_N"/>
    <property type="match status" value="1"/>
</dbReference>